<dbReference type="Proteomes" id="UP000220353">
    <property type="component" value="Unassembled WGS sequence"/>
</dbReference>
<reference evidence="2 3" key="1">
    <citation type="submission" date="2017-09" db="EMBL/GenBank/DDBJ databases">
        <title>Comparative genomics of rhizobia isolated from Phaseolus vulgaris in China.</title>
        <authorList>
            <person name="Tong W."/>
        </authorList>
    </citation>
    <scope>NUCLEOTIDE SEQUENCE [LARGE SCALE GENOMIC DNA]</scope>
    <source>
        <strain evidence="2 3">PCH1</strain>
    </source>
</reference>
<evidence type="ECO:0000313" key="3">
    <source>
        <dbReference type="Proteomes" id="UP000220353"/>
    </source>
</evidence>
<organism evidence="2 3">
    <name type="scientific">Rhizobium fredii</name>
    <name type="common">Sinorhizobium fredii</name>
    <dbReference type="NCBI Taxonomy" id="380"/>
    <lineage>
        <taxon>Bacteria</taxon>
        <taxon>Pseudomonadati</taxon>
        <taxon>Pseudomonadota</taxon>
        <taxon>Alphaproteobacteria</taxon>
        <taxon>Hyphomicrobiales</taxon>
        <taxon>Rhizobiaceae</taxon>
        <taxon>Sinorhizobium/Ensifer group</taxon>
        <taxon>Sinorhizobium</taxon>
    </lineage>
</organism>
<gene>
    <name evidence="2" type="ORF">CO661_28885</name>
</gene>
<sequence>MRAAVATVTDRSATNPAVRDGTRGSTPVANREALSFQGATVQIGIGLSRSYVIPSGSRTSNRRR</sequence>
<dbReference type="AlphaFoldDB" id="A0A2A6LQE3"/>
<evidence type="ECO:0000313" key="2">
    <source>
        <dbReference type="EMBL" id="PDT44436.1"/>
    </source>
</evidence>
<accession>A0A2A6LQE3</accession>
<evidence type="ECO:0000256" key="1">
    <source>
        <dbReference type="SAM" id="MobiDB-lite"/>
    </source>
</evidence>
<dbReference type="EMBL" id="NWTC01000032">
    <property type="protein sequence ID" value="PDT44436.1"/>
    <property type="molecule type" value="Genomic_DNA"/>
</dbReference>
<protein>
    <submittedName>
        <fullName evidence="2">Uncharacterized protein</fullName>
    </submittedName>
</protein>
<proteinExistence type="predicted"/>
<name>A0A2A6LQE3_RHIFR</name>
<feature type="region of interest" description="Disordered" evidence="1">
    <location>
        <begin position="1"/>
        <end position="26"/>
    </location>
</feature>
<comment type="caution">
    <text evidence="2">The sequence shown here is derived from an EMBL/GenBank/DDBJ whole genome shotgun (WGS) entry which is preliminary data.</text>
</comment>